<accession>A0ABP1QSJ5</accession>
<name>A0ABP1QSJ5_9HEXA</name>
<protein>
    <submittedName>
        <fullName evidence="1">Uncharacterized protein</fullName>
    </submittedName>
</protein>
<evidence type="ECO:0000313" key="1">
    <source>
        <dbReference type="EMBL" id="CAL8109523.1"/>
    </source>
</evidence>
<reference evidence="1 2" key="1">
    <citation type="submission" date="2024-08" db="EMBL/GenBank/DDBJ databases">
        <authorList>
            <person name="Cucini C."/>
            <person name="Frati F."/>
        </authorList>
    </citation>
    <scope>NUCLEOTIDE SEQUENCE [LARGE SCALE GENOMIC DNA]</scope>
</reference>
<organism evidence="1 2">
    <name type="scientific">Orchesella dallaii</name>
    <dbReference type="NCBI Taxonomy" id="48710"/>
    <lineage>
        <taxon>Eukaryota</taxon>
        <taxon>Metazoa</taxon>
        <taxon>Ecdysozoa</taxon>
        <taxon>Arthropoda</taxon>
        <taxon>Hexapoda</taxon>
        <taxon>Collembola</taxon>
        <taxon>Entomobryomorpha</taxon>
        <taxon>Entomobryoidea</taxon>
        <taxon>Orchesellidae</taxon>
        <taxon>Orchesellinae</taxon>
        <taxon>Orchesella</taxon>
    </lineage>
</organism>
<proteinExistence type="predicted"/>
<comment type="caution">
    <text evidence="1">The sequence shown here is derived from an EMBL/GenBank/DDBJ whole genome shotgun (WGS) entry which is preliminary data.</text>
</comment>
<sequence>MLCSYNSSPHYIIQSTPFHPFRTFVYNLVRFEIQQEQQQHKRNRTGKWQASYMQVLVYFRGSFRALTAAPQEYSLQDKEQGTRCKQKLVIPENPPSPVSDNLYVVSHNPLFNVHNLMHSHKEILIFA</sequence>
<dbReference type="EMBL" id="CAXLJM020000041">
    <property type="protein sequence ID" value="CAL8109523.1"/>
    <property type="molecule type" value="Genomic_DNA"/>
</dbReference>
<keyword evidence="2" id="KW-1185">Reference proteome</keyword>
<evidence type="ECO:0000313" key="2">
    <source>
        <dbReference type="Proteomes" id="UP001642540"/>
    </source>
</evidence>
<dbReference type="Proteomes" id="UP001642540">
    <property type="component" value="Unassembled WGS sequence"/>
</dbReference>
<gene>
    <name evidence="1" type="ORF">ODALV1_LOCUS13447</name>
</gene>